<dbReference type="InterPro" id="IPR018392">
    <property type="entry name" value="LysM"/>
</dbReference>
<feature type="signal peptide" evidence="2">
    <location>
        <begin position="1"/>
        <end position="25"/>
    </location>
</feature>
<gene>
    <name evidence="4" type="ORF">SBA1_90092</name>
</gene>
<dbReference type="EMBL" id="OMOD01000188">
    <property type="protein sequence ID" value="SPF48958.1"/>
    <property type="molecule type" value="Genomic_DNA"/>
</dbReference>
<name>A0A2U3LAN5_9BACT</name>
<evidence type="ECO:0000313" key="5">
    <source>
        <dbReference type="Proteomes" id="UP000238701"/>
    </source>
</evidence>
<feature type="compositionally biased region" description="Low complexity" evidence="1">
    <location>
        <begin position="38"/>
        <end position="74"/>
    </location>
</feature>
<dbReference type="Pfam" id="PF01476">
    <property type="entry name" value="LysM"/>
    <property type="match status" value="3"/>
</dbReference>
<dbReference type="InterPro" id="IPR023346">
    <property type="entry name" value="Lysozyme-like_dom_sf"/>
</dbReference>
<dbReference type="Proteomes" id="UP000238701">
    <property type="component" value="Unassembled WGS sequence"/>
</dbReference>
<dbReference type="PANTHER" id="PTHR33734">
    <property type="entry name" value="LYSM DOMAIN-CONTAINING GPI-ANCHORED PROTEIN 2"/>
    <property type="match status" value="1"/>
</dbReference>
<dbReference type="OrthoDB" id="9815002at2"/>
<feature type="region of interest" description="Disordered" evidence="1">
    <location>
        <begin position="583"/>
        <end position="624"/>
    </location>
</feature>
<dbReference type="PROSITE" id="PS51257">
    <property type="entry name" value="PROKAR_LIPOPROTEIN"/>
    <property type="match status" value="1"/>
</dbReference>
<evidence type="ECO:0000256" key="2">
    <source>
        <dbReference type="SAM" id="SignalP"/>
    </source>
</evidence>
<dbReference type="Gene3D" id="1.10.530.10">
    <property type="match status" value="1"/>
</dbReference>
<keyword evidence="2" id="KW-0732">Signal</keyword>
<dbReference type="AlphaFoldDB" id="A0A2U3LAN5"/>
<dbReference type="SMART" id="SM00257">
    <property type="entry name" value="LysM"/>
    <property type="match status" value="3"/>
</dbReference>
<feature type="chain" id="PRO_5015645130" evidence="2">
    <location>
        <begin position="26"/>
        <end position="688"/>
    </location>
</feature>
<protein>
    <submittedName>
        <fullName evidence="4">Lytic transglycosylase, catalytic</fullName>
    </submittedName>
</protein>
<dbReference type="SUPFAM" id="SSF54106">
    <property type="entry name" value="LysM domain"/>
    <property type="match status" value="3"/>
</dbReference>
<evidence type="ECO:0000313" key="4">
    <source>
        <dbReference type="EMBL" id="SPF48958.1"/>
    </source>
</evidence>
<feature type="domain" description="LysM" evidence="3">
    <location>
        <begin position="642"/>
        <end position="688"/>
    </location>
</feature>
<dbReference type="PROSITE" id="PS51782">
    <property type="entry name" value="LYSM"/>
    <property type="match status" value="3"/>
</dbReference>
<dbReference type="InterPro" id="IPR036779">
    <property type="entry name" value="LysM_dom_sf"/>
</dbReference>
<proteinExistence type="predicted"/>
<dbReference type="Gene3D" id="3.10.350.10">
    <property type="entry name" value="LysM domain"/>
    <property type="match status" value="3"/>
</dbReference>
<evidence type="ECO:0000259" key="3">
    <source>
        <dbReference type="PROSITE" id="PS51782"/>
    </source>
</evidence>
<dbReference type="Pfam" id="PF01464">
    <property type="entry name" value="SLT"/>
    <property type="match status" value="1"/>
</dbReference>
<feature type="region of interest" description="Disordered" evidence="1">
    <location>
        <begin position="150"/>
        <end position="198"/>
    </location>
</feature>
<feature type="compositionally biased region" description="Low complexity" evidence="1">
    <location>
        <begin position="155"/>
        <end position="176"/>
    </location>
</feature>
<evidence type="ECO:0000256" key="1">
    <source>
        <dbReference type="SAM" id="MobiDB-lite"/>
    </source>
</evidence>
<feature type="domain" description="LysM" evidence="3">
    <location>
        <begin position="469"/>
        <end position="512"/>
    </location>
</feature>
<feature type="domain" description="LysM" evidence="3">
    <location>
        <begin position="531"/>
        <end position="574"/>
    </location>
</feature>
<dbReference type="CDD" id="cd00118">
    <property type="entry name" value="LysM"/>
    <property type="match status" value="3"/>
</dbReference>
<feature type="region of interest" description="Disordered" evidence="1">
    <location>
        <begin position="38"/>
        <end position="83"/>
    </location>
</feature>
<sequence length="688" mass="74198">MRPSNLYVRTLVLAALVVAAGACQTAQKPVALVPPKTAPALQPAASSPAQVSATQPAAPQLDPQPTQQPGQAAQKSEATQPAADPVADLIAQVEKEYQTGLANYHAGKTEDAKQNFDNALNALLGSNFDVRSDDRLQQEFDHVVEGVDALYPGGPAADSEAAQEAQQEPQQKSEPAPIDETNSVTPAADAGTKAKAEAEIRNTNSDLPLMMTDQVAGYISYFSGYGRGVFERAYARSGRYHDMIVATLKQEGVPQDLIYLAQAESGFLPHAVSRVGARGIWQFMSGRGSGYGLHHNMWVDDRQDPEKSTRAAARHLKELYGQFGDWYLAMAAYDSGPGTVQSAVKRTGYADFWELYNRNVLPHETRNYVPIILAVIIMAKNPSQYGLDAVPMEHPPAYDKITIDYPVDLRLAAECVNSTPEELLDLNPSLLRLSTPRTGKFELHVPAGTSDQYETAIAAIPADMRLWWRYHTVQSGDTLVSLAHAYRVTAKSITAANHLEDTELEADSKLIIPIAPGKHPQDTATYARHITRYHVHKGDTVESVAENFGVSPQMIRRWNGLRGSSLAGRKVVALHLPITPSSHDAEVASARAGKSKHTGTGSSGAGSGNAPKTDTAAVKPPATKSAEIERLNTAKAETPSVVHHKVKSGETLYSIATLYKTTVAALKRDNGNVAVLHPGMILIVQVAR</sequence>
<dbReference type="InterPro" id="IPR008258">
    <property type="entry name" value="Transglycosylase_SLT_dom_1"/>
</dbReference>
<reference evidence="5" key="1">
    <citation type="submission" date="2018-02" db="EMBL/GenBank/DDBJ databases">
        <authorList>
            <person name="Hausmann B."/>
        </authorList>
    </citation>
    <scope>NUCLEOTIDE SEQUENCE [LARGE SCALE GENOMIC DNA]</scope>
    <source>
        <strain evidence="5">Peat soil MAG SbA1</strain>
    </source>
</reference>
<organism evidence="4 5">
    <name type="scientific">Candidatus Sulfotelmatobacter kueseliae</name>
    <dbReference type="NCBI Taxonomy" id="2042962"/>
    <lineage>
        <taxon>Bacteria</taxon>
        <taxon>Pseudomonadati</taxon>
        <taxon>Acidobacteriota</taxon>
        <taxon>Terriglobia</taxon>
        <taxon>Terriglobales</taxon>
        <taxon>Candidatus Korobacteraceae</taxon>
        <taxon>Candidatus Sulfotelmatobacter</taxon>
    </lineage>
</organism>
<accession>A0A2U3LAN5</accession>
<dbReference type="CDD" id="cd16894">
    <property type="entry name" value="MltD-like"/>
    <property type="match status" value="1"/>
</dbReference>
<dbReference type="SUPFAM" id="SSF53955">
    <property type="entry name" value="Lysozyme-like"/>
    <property type="match status" value="1"/>
</dbReference>
<dbReference type="PANTHER" id="PTHR33734:SF22">
    <property type="entry name" value="MEMBRANE-BOUND LYTIC MUREIN TRANSGLYCOSYLASE D"/>
    <property type="match status" value="1"/>
</dbReference>
<dbReference type="GO" id="GO:0008932">
    <property type="term" value="F:lytic endotransglycosylase activity"/>
    <property type="evidence" value="ECO:0007669"/>
    <property type="project" value="TreeGrafter"/>
</dbReference>